<evidence type="ECO:0000256" key="2">
    <source>
        <dbReference type="ARBA" id="ARBA00022840"/>
    </source>
</evidence>
<dbReference type="InterPro" id="IPR043129">
    <property type="entry name" value="ATPase_NBD"/>
</dbReference>
<dbReference type="VEuPathDB" id="MicrosporidiaDB:DI09_11p110"/>
<comment type="caution">
    <text evidence="5">The sequence shown here is derived from an EMBL/GenBank/DDBJ whole genome shotgun (WGS) entry which is preliminary data.</text>
</comment>
<sequence length="739" mass="78986">MSVVGIDFGSQNTVVAVARNRSIDVITNEVSNRLSPSMVCFDMATGRRYIGEAAKTFEMSKLNSTMGQLKRLIMLAAGDKPAPGDLDAYESVNGFNMQTGEFVGHATAVQAVAMFLGYIRGVTRTALGGAAAPNISDCVISVPASWGDAHRRILMDAAAVAGLGPLMLLGEGTATSLAYGLSHLDAIPKDGMMLLIVDIGHSSTQVQLCNLTGQGLHVLGEAWDTSLGGRDIDAALASYLANRLESEFPKKWAGLSASPKAMVRLRMACERAKKMLSASSIARLSVEALYNDQDMSEILSREELVQVMKEQIDFFGRLHAVLARVADAPKATPDTEVTADGSATPSSRTPTHIEVAGGTTRIPAIKEHISAFFGGLPVSLGLNQDEAIARGCAYQCAMLSPVFKVRPFEVRAVNSLSYVLSWENMGDRSSVALIGPCTALPASRAVTFSLRQLPLELTLEAEGKPQARYLLSVQEGDANAISDAQVKIKVRCSASGIISIDPKASVWVRSSPSANSESAETNSNEAPEATSSNTSMLVRCETSCAAVATLASHSLPREEVQRLATVEANLAAADRAMFEAETARNALEEFIYEKRDGLSGSFCPFLSSPEEESTLKAALNDAESWLYPDEECSSQSSLTPQEISSAAHKRLCLMKDLFYPIIERARAYEEATERLMLANRAAERLGLPTEQPAPPPRTAEVFEAAQRVEAASAESISTDGSTTAMDAQNDVPNDTTDPQ</sequence>
<dbReference type="GO" id="GO:0140662">
    <property type="term" value="F:ATP-dependent protein folding chaperone"/>
    <property type="evidence" value="ECO:0007669"/>
    <property type="project" value="InterPro"/>
</dbReference>
<accession>A0A098VZ15</accession>
<protein>
    <submittedName>
        <fullName evidence="5">Putative heat shock protein Hsp88</fullName>
    </submittedName>
</protein>
<dbReference type="PANTHER" id="PTHR45639">
    <property type="entry name" value="HSC70CB, ISOFORM G-RELATED"/>
    <property type="match status" value="1"/>
</dbReference>
<dbReference type="PROSITE" id="PS01036">
    <property type="entry name" value="HSP70_3"/>
    <property type="match status" value="1"/>
</dbReference>
<dbReference type="Gene3D" id="3.90.640.10">
    <property type="entry name" value="Actin, Chain A, domain 4"/>
    <property type="match status" value="1"/>
</dbReference>
<dbReference type="GO" id="GO:0005829">
    <property type="term" value="C:cytosol"/>
    <property type="evidence" value="ECO:0007669"/>
    <property type="project" value="TreeGrafter"/>
</dbReference>
<keyword evidence="1" id="KW-0547">Nucleotide-binding</keyword>
<evidence type="ECO:0000313" key="6">
    <source>
        <dbReference type="Proteomes" id="UP000029725"/>
    </source>
</evidence>
<dbReference type="EMBL" id="JMKJ01000022">
    <property type="protein sequence ID" value="KGG52966.1"/>
    <property type="molecule type" value="Genomic_DNA"/>
</dbReference>
<feature type="region of interest" description="Disordered" evidence="3">
    <location>
        <begin position="686"/>
        <end position="739"/>
    </location>
</feature>
<dbReference type="AlphaFoldDB" id="A0A098VZ15"/>
<dbReference type="OrthoDB" id="434160at2759"/>
<feature type="region of interest" description="Disordered" evidence="3">
    <location>
        <begin position="511"/>
        <end position="534"/>
    </location>
</feature>
<dbReference type="InterPro" id="IPR007110">
    <property type="entry name" value="Ig-like_dom"/>
</dbReference>
<evidence type="ECO:0000256" key="1">
    <source>
        <dbReference type="ARBA" id="ARBA00022741"/>
    </source>
</evidence>
<feature type="compositionally biased region" description="Low complexity" evidence="3">
    <location>
        <begin position="511"/>
        <end position="530"/>
    </location>
</feature>
<organism evidence="5 6">
    <name type="scientific">Mitosporidium daphniae</name>
    <dbReference type="NCBI Taxonomy" id="1485682"/>
    <lineage>
        <taxon>Eukaryota</taxon>
        <taxon>Fungi</taxon>
        <taxon>Fungi incertae sedis</taxon>
        <taxon>Microsporidia</taxon>
        <taxon>Mitosporidium</taxon>
    </lineage>
</organism>
<dbReference type="GO" id="GO:0005634">
    <property type="term" value="C:nucleus"/>
    <property type="evidence" value="ECO:0007669"/>
    <property type="project" value="TreeGrafter"/>
</dbReference>
<dbReference type="PROSITE" id="PS50835">
    <property type="entry name" value="IG_LIKE"/>
    <property type="match status" value="1"/>
</dbReference>
<name>A0A098VZ15_9MICR</name>
<evidence type="ECO:0000256" key="3">
    <source>
        <dbReference type="SAM" id="MobiDB-lite"/>
    </source>
</evidence>
<dbReference type="InterPro" id="IPR018181">
    <property type="entry name" value="Heat_shock_70_CS"/>
</dbReference>
<dbReference type="GeneID" id="25258119"/>
<dbReference type="FunFam" id="3.90.640.10:FF:000003">
    <property type="entry name" value="Molecular chaperone DnaK"/>
    <property type="match status" value="1"/>
</dbReference>
<dbReference type="Gene3D" id="1.20.1270.10">
    <property type="match status" value="1"/>
</dbReference>
<dbReference type="PANTHER" id="PTHR45639:SF4">
    <property type="entry name" value="HSC70CB, ISOFORM G"/>
    <property type="match status" value="1"/>
</dbReference>
<dbReference type="RefSeq" id="XP_013239393.1">
    <property type="nucleotide sequence ID" value="XM_013383939.1"/>
</dbReference>
<evidence type="ECO:0000259" key="4">
    <source>
        <dbReference type="PROSITE" id="PS50835"/>
    </source>
</evidence>
<dbReference type="SUPFAM" id="SSF100934">
    <property type="entry name" value="Heat shock protein 70kD (HSP70), C-terminal subdomain"/>
    <property type="match status" value="1"/>
</dbReference>
<dbReference type="PRINTS" id="PR00301">
    <property type="entry name" value="HEATSHOCK70"/>
</dbReference>
<feature type="compositionally biased region" description="Polar residues" evidence="3">
    <location>
        <begin position="714"/>
        <end position="739"/>
    </location>
</feature>
<dbReference type="HOGENOM" id="CLU_005965_5_1_1"/>
<dbReference type="Gene3D" id="3.30.30.30">
    <property type="match status" value="1"/>
</dbReference>
<keyword evidence="2" id="KW-0067">ATP-binding</keyword>
<proteinExistence type="predicted"/>
<dbReference type="SUPFAM" id="SSF53067">
    <property type="entry name" value="Actin-like ATPase domain"/>
    <property type="match status" value="2"/>
</dbReference>
<keyword evidence="5" id="KW-0346">Stress response</keyword>
<dbReference type="Gene3D" id="3.30.420.40">
    <property type="match status" value="2"/>
</dbReference>
<gene>
    <name evidence="5" type="ORF">DI09_11p110</name>
</gene>
<feature type="domain" description="Ig-like" evidence="4">
    <location>
        <begin position="465"/>
        <end position="561"/>
    </location>
</feature>
<dbReference type="InterPro" id="IPR013126">
    <property type="entry name" value="Hsp_70_fam"/>
</dbReference>
<dbReference type="FunFam" id="3.30.420.40:FF:000171">
    <property type="entry name" value="Heat shock 70 kDa protein 4"/>
    <property type="match status" value="2"/>
</dbReference>
<dbReference type="GO" id="GO:0005524">
    <property type="term" value="F:ATP binding"/>
    <property type="evidence" value="ECO:0007669"/>
    <property type="project" value="UniProtKB-KW"/>
</dbReference>
<reference evidence="5 6" key="1">
    <citation type="submission" date="2014-04" db="EMBL/GenBank/DDBJ databases">
        <title>A new species of microsporidia sheds light on the evolution of extreme parasitism.</title>
        <authorList>
            <person name="Haag K.L."/>
            <person name="James T.Y."/>
            <person name="Larsson R."/>
            <person name="Schaer T.M."/>
            <person name="Refardt D."/>
            <person name="Pombert J.-F."/>
            <person name="Ebert D."/>
        </authorList>
    </citation>
    <scope>NUCLEOTIDE SEQUENCE [LARGE SCALE GENOMIC DNA]</scope>
    <source>
        <strain evidence="5 6">UGP3</strain>
        <tissue evidence="5">Spores</tissue>
    </source>
</reference>
<evidence type="ECO:0000313" key="5">
    <source>
        <dbReference type="EMBL" id="KGG52966.1"/>
    </source>
</evidence>
<dbReference type="Pfam" id="PF00012">
    <property type="entry name" value="HSP70"/>
    <property type="match status" value="1"/>
</dbReference>
<keyword evidence="6" id="KW-1185">Reference proteome</keyword>
<feature type="region of interest" description="Disordered" evidence="3">
    <location>
        <begin position="332"/>
        <end position="351"/>
    </location>
</feature>
<dbReference type="Proteomes" id="UP000029725">
    <property type="component" value="Unassembled WGS sequence"/>
</dbReference>
<feature type="compositionally biased region" description="Polar residues" evidence="3">
    <location>
        <begin position="341"/>
        <end position="350"/>
    </location>
</feature>
<dbReference type="InterPro" id="IPR029048">
    <property type="entry name" value="HSP70_C_sf"/>
</dbReference>